<dbReference type="OrthoDB" id="1114717at2"/>
<sequence>MKQKHPILLKFKPYAYAAIIVVAGILIGRLLGSGKQQQTERIVPKRDSQVPVVEITNQQVQRVIKMNGKVDALKKIEIYAEVTGVFVDGAKPFREGRRFAKGDVLLRIEDSVYRNTVLAEKSSLLNELTLLMPDLLIDFPGYAGPWKKYLDNFSIVKPLRPLPPAPNDRLRNYVAARNIYTKFYAVRSMEETLAKYSILAPFDGVVTVSEANPGILVRNGQKLGEFAATTAYELELSAPVREAAFIRKGDRITLSSDDFNGSIEARVARVNDAIDPNTQSVGVYVLLDDSRLKDGMYLSASLNVPVEDASVIARELLDNENRVFALRDSVVLLLPVDVVSVDGRMAIVRGIPDGTEIVAEPVEGLFSGMVISGSIATVQEEDPSGSK</sequence>
<organism evidence="2 3">
    <name type="scientific">Prosthecochloris marina</name>
    <dbReference type="NCBI Taxonomy" id="2017681"/>
    <lineage>
        <taxon>Bacteria</taxon>
        <taxon>Pseudomonadati</taxon>
        <taxon>Chlorobiota</taxon>
        <taxon>Chlorobiia</taxon>
        <taxon>Chlorobiales</taxon>
        <taxon>Chlorobiaceae</taxon>
        <taxon>Prosthecochloris</taxon>
    </lineage>
</organism>
<evidence type="ECO:0000313" key="3">
    <source>
        <dbReference type="Proteomes" id="UP000246278"/>
    </source>
</evidence>
<dbReference type="RefSeq" id="WP_110023392.1">
    <property type="nucleotide sequence ID" value="NZ_PDNZ01000005.1"/>
</dbReference>
<keyword evidence="3" id="KW-1185">Reference proteome</keyword>
<reference evidence="3" key="1">
    <citation type="submission" date="2017-10" db="EMBL/GenBank/DDBJ databases">
        <authorList>
            <person name="Gaisin V.A."/>
            <person name="Rysina M.S."/>
            <person name="Grouzdev D.S."/>
        </authorList>
    </citation>
    <scope>NUCLEOTIDE SEQUENCE [LARGE SCALE GENOMIC DNA]</scope>
    <source>
        <strain evidence="3">V1</strain>
    </source>
</reference>
<keyword evidence="1" id="KW-0812">Transmembrane</keyword>
<keyword evidence="1" id="KW-0472">Membrane</keyword>
<accession>A0A317T5D3</accession>
<gene>
    <name evidence="2" type="ORF">CR164_07875</name>
</gene>
<dbReference type="GO" id="GO:1990281">
    <property type="term" value="C:efflux pump complex"/>
    <property type="evidence" value="ECO:0007669"/>
    <property type="project" value="TreeGrafter"/>
</dbReference>
<dbReference type="Proteomes" id="UP000246278">
    <property type="component" value="Unassembled WGS sequence"/>
</dbReference>
<name>A0A317T5D3_9CHLB</name>
<feature type="transmembrane region" description="Helical" evidence="1">
    <location>
        <begin position="14"/>
        <end position="32"/>
    </location>
</feature>
<dbReference type="EMBL" id="PDNZ01000005">
    <property type="protein sequence ID" value="PWW81745.1"/>
    <property type="molecule type" value="Genomic_DNA"/>
</dbReference>
<dbReference type="AlphaFoldDB" id="A0A317T5D3"/>
<dbReference type="SUPFAM" id="SSF111369">
    <property type="entry name" value="HlyD-like secretion proteins"/>
    <property type="match status" value="1"/>
</dbReference>
<evidence type="ECO:0000313" key="2">
    <source>
        <dbReference type="EMBL" id="PWW81745.1"/>
    </source>
</evidence>
<dbReference type="GO" id="GO:0015562">
    <property type="term" value="F:efflux transmembrane transporter activity"/>
    <property type="evidence" value="ECO:0007669"/>
    <property type="project" value="TreeGrafter"/>
</dbReference>
<protein>
    <submittedName>
        <fullName evidence="2">Secretion protein HlyD</fullName>
    </submittedName>
</protein>
<dbReference type="Gene3D" id="2.40.30.170">
    <property type="match status" value="1"/>
</dbReference>
<dbReference type="PANTHER" id="PTHR30469">
    <property type="entry name" value="MULTIDRUG RESISTANCE PROTEIN MDTA"/>
    <property type="match status" value="1"/>
</dbReference>
<proteinExistence type="predicted"/>
<comment type="caution">
    <text evidence="2">The sequence shown here is derived from an EMBL/GenBank/DDBJ whole genome shotgun (WGS) entry which is preliminary data.</text>
</comment>
<keyword evidence="1" id="KW-1133">Transmembrane helix</keyword>
<evidence type="ECO:0000256" key="1">
    <source>
        <dbReference type="SAM" id="Phobius"/>
    </source>
</evidence>